<evidence type="ECO:0000256" key="1">
    <source>
        <dbReference type="SAM" id="Phobius"/>
    </source>
</evidence>
<organism evidence="2 3">
    <name type="scientific">Plectosphaerella cucumerina</name>
    <dbReference type="NCBI Taxonomy" id="40658"/>
    <lineage>
        <taxon>Eukaryota</taxon>
        <taxon>Fungi</taxon>
        <taxon>Dikarya</taxon>
        <taxon>Ascomycota</taxon>
        <taxon>Pezizomycotina</taxon>
        <taxon>Sordariomycetes</taxon>
        <taxon>Hypocreomycetidae</taxon>
        <taxon>Glomerellales</taxon>
        <taxon>Plectosphaerellaceae</taxon>
        <taxon>Plectosphaerella</taxon>
    </lineage>
</organism>
<gene>
    <name evidence="2" type="ORF">B0T11DRAFT_323750</name>
</gene>
<evidence type="ECO:0000313" key="2">
    <source>
        <dbReference type="EMBL" id="KAH7375768.1"/>
    </source>
</evidence>
<feature type="transmembrane region" description="Helical" evidence="1">
    <location>
        <begin position="217"/>
        <end position="243"/>
    </location>
</feature>
<accession>A0A8K0X9M1</accession>
<feature type="transmembrane region" description="Helical" evidence="1">
    <location>
        <begin position="171"/>
        <end position="196"/>
    </location>
</feature>
<feature type="transmembrane region" description="Helical" evidence="1">
    <location>
        <begin position="46"/>
        <end position="70"/>
    </location>
</feature>
<keyword evidence="3" id="KW-1185">Reference proteome</keyword>
<keyword evidence="1" id="KW-0472">Membrane</keyword>
<keyword evidence="1" id="KW-1133">Transmembrane helix</keyword>
<comment type="caution">
    <text evidence="2">The sequence shown here is derived from an EMBL/GenBank/DDBJ whole genome shotgun (WGS) entry which is preliminary data.</text>
</comment>
<reference evidence="2" key="1">
    <citation type="journal article" date="2021" name="Nat. Commun.">
        <title>Genetic determinants of endophytism in the Arabidopsis root mycobiome.</title>
        <authorList>
            <person name="Mesny F."/>
            <person name="Miyauchi S."/>
            <person name="Thiergart T."/>
            <person name="Pickel B."/>
            <person name="Atanasova L."/>
            <person name="Karlsson M."/>
            <person name="Huettel B."/>
            <person name="Barry K.W."/>
            <person name="Haridas S."/>
            <person name="Chen C."/>
            <person name="Bauer D."/>
            <person name="Andreopoulos W."/>
            <person name="Pangilinan J."/>
            <person name="LaButti K."/>
            <person name="Riley R."/>
            <person name="Lipzen A."/>
            <person name="Clum A."/>
            <person name="Drula E."/>
            <person name="Henrissat B."/>
            <person name="Kohler A."/>
            <person name="Grigoriev I.V."/>
            <person name="Martin F.M."/>
            <person name="Hacquard S."/>
        </authorList>
    </citation>
    <scope>NUCLEOTIDE SEQUENCE</scope>
    <source>
        <strain evidence="2">MPI-CAGE-AT-0016</strain>
    </source>
</reference>
<dbReference type="EMBL" id="JAGPXD010000001">
    <property type="protein sequence ID" value="KAH7375768.1"/>
    <property type="molecule type" value="Genomic_DNA"/>
</dbReference>
<sequence length="384" mass="41175">MFGVSAGASLAAALYRRTAGIEDSHLYRRFAEGATHGGHSKPNENIILPILFVINVILFLPMVFIILYTFNHVFPALAMVEDDGAEYEPVPLVEDEDSAGTEPGAKNVVTRDAERLSLSNGPVTSSLRATHRLFRANGGFGASSRGFLCLSASTVATGVLCGIFASAMGPIFAPVAVLLASLALVQLSTTWVHIIITRRSSAGFWRRLPPFRRTFDATALPTVIYWLAIQAANILPIALIYLLGITVPGMKDSSGRDRDAHMTPEAWKTAQSLKAIVVVIVTIAVGLGFIIPAQTILIRVQASLLPESEDTIVAFDRSFGGAVRPTILGGKGYATVADAWRSLTVSAWRRLLGLYVKIIFVNIFAILGISLVIGLELLAISAFA</sequence>
<name>A0A8K0X9M1_9PEZI</name>
<proteinExistence type="predicted"/>
<feature type="transmembrane region" description="Helical" evidence="1">
    <location>
        <begin position="359"/>
        <end position="383"/>
    </location>
</feature>
<dbReference type="Proteomes" id="UP000813385">
    <property type="component" value="Unassembled WGS sequence"/>
</dbReference>
<evidence type="ECO:0000313" key="3">
    <source>
        <dbReference type="Proteomes" id="UP000813385"/>
    </source>
</evidence>
<keyword evidence="1" id="KW-0812">Transmembrane</keyword>
<dbReference type="OrthoDB" id="2896006at2759"/>
<feature type="transmembrane region" description="Helical" evidence="1">
    <location>
        <begin position="272"/>
        <end position="291"/>
    </location>
</feature>
<protein>
    <submittedName>
        <fullName evidence="2">Ubiquitin conjugating enzyme</fullName>
    </submittedName>
</protein>
<feature type="transmembrane region" description="Helical" evidence="1">
    <location>
        <begin position="147"/>
        <end position="165"/>
    </location>
</feature>
<dbReference type="AlphaFoldDB" id="A0A8K0X9M1"/>